<proteinExistence type="inferred from homology"/>
<dbReference type="PANTHER" id="PTHR21708">
    <property type="entry name" value="PROBABLE 2-DEHYDROPANTOATE 2-REDUCTASE"/>
    <property type="match status" value="1"/>
</dbReference>
<evidence type="ECO:0000259" key="6">
    <source>
        <dbReference type="Pfam" id="PF08546"/>
    </source>
</evidence>
<comment type="function">
    <text evidence="4">Catalyzes the NADPH-dependent reduction of ketopantoate into pantoic acid.</text>
</comment>
<dbReference type="InterPro" id="IPR013332">
    <property type="entry name" value="KPR_N"/>
</dbReference>
<comment type="pathway">
    <text evidence="4">Cofactor biosynthesis; (R)-pantothenate biosynthesis; (R)-pantoate from 3-methyl-2-oxobutanoate: step 2/2.</text>
</comment>
<evidence type="ECO:0000313" key="7">
    <source>
        <dbReference type="EMBL" id="KZE38711.1"/>
    </source>
</evidence>
<dbReference type="InterPro" id="IPR003710">
    <property type="entry name" value="ApbA"/>
</dbReference>
<organism evidence="7 8">
    <name type="scientific">Bhargavaea cecembensis</name>
    <dbReference type="NCBI Taxonomy" id="394098"/>
    <lineage>
        <taxon>Bacteria</taxon>
        <taxon>Bacillati</taxon>
        <taxon>Bacillota</taxon>
        <taxon>Bacilli</taxon>
        <taxon>Bacillales</taxon>
        <taxon>Caryophanaceae</taxon>
        <taxon>Bhargavaea</taxon>
    </lineage>
</organism>
<dbReference type="RefSeq" id="WP_063180518.1">
    <property type="nucleotide sequence ID" value="NZ_LQNT01000009.1"/>
</dbReference>
<dbReference type="EC" id="1.1.1.169" evidence="4"/>
<dbReference type="GO" id="GO:0005737">
    <property type="term" value="C:cytoplasm"/>
    <property type="evidence" value="ECO:0007669"/>
    <property type="project" value="TreeGrafter"/>
</dbReference>
<comment type="catalytic activity">
    <reaction evidence="4">
        <text>(R)-pantoate + NADP(+) = 2-dehydropantoate + NADPH + H(+)</text>
        <dbReference type="Rhea" id="RHEA:16233"/>
        <dbReference type="ChEBI" id="CHEBI:11561"/>
        <dbReference type="ChEBI" id="CHEBI:15378"/>
        <dbReference type="ChEBI" id="CHEBI:15980"/>
        <dbReference type="ChEBI" id="CHEBI:57783"/>
        <dbReference type="ChEBI" id="CHEBI:58349"/>
        <dbReference type="EC" id="1.1.1.169"/>
    </reaction>
</comment>
<dbReference type="PANTHER" id="PTHR21708:SF26">
    <property type="entry name" value="2-DEHYDROPANTOATE 2-REDUCTASE"/>
    <property type="match status" value="1"/>
</dbReference>
<evidence type="ECO:0000313" key="8">
    <source>
        <dbReference type="Proteomes" id="UP000076490"/>
    </source>
</evidence>
<dbReference type="SUPFAM" id="SSF48179">
    <property type="entry name" value="6-phosphogluconate dehydrogenase C-terminal domain-like"/>
    <property type="match status" value="1"/>
</dbReference>
<evidence type="ECO:0000256" key="2">
    <source>
        <dbReference type="ARBA" id="ARBA00022857"/>
    </source>
</evidence>
<dbReference type="GO" id="GO:0008677">
    <property type="term" value="F:2-dehydropantoate 2-reductase activity"/>
    <property type="evidence" value="ECO:0007669"/>
    <property type="project" value="UniProtKB-EC"/>
</dbReference>
<dbReference type="InterPro" id="IPR008927">
    <property type="entry name" value="6-PGluconate_DH-like_C_sf"/>
</dbReference>
<feature type="domain" description="Ketopantoate reductase N-terminal" evidence="5">
    <location>
        <begin position="8"/>
        <end position="150"/>
    </location>
</feature>
<keyword evidence="2 4" id="KW-0521">NADP</keyword>
<name>A0A163FHM2_9BACL</name>
<dbReference type="Proteomes" id="UP000076490">
    <property type="component" value="Unassembled WGS sequence"/>
</dbReference>
<sequence>MSDIRTSALIGLGAIGAAYAEQLQTHLKENFHVLADEGRITRYKDHGIRINGRETRFRYKSLTGDAEPVGLIVFGVKNDQLDEAIDCVRPFVGPETILLPLLNGISSEEDLKTAFPDNPVLYAMCVGIDAQRKDRDIRYSSLGQITFGTRAGEYPEAEAAVEQLFLEADVPYEIPDDIWREMWWKFMINVGVNQTSSVLRAPYGIFQTIHSARGWMEEVMKEVVLVSQAAGVGLNDRDIARFRPILDKLSPEGRTSMLQDIENGRKTEVEYLAGKMVELGKKYGVSVPENEHLLKVIRIMEKM</sequence>
<evidence type="ECO:0000256" key="3">
    <source>
        <dbReference type="ARBA" id="ARBA00023002"/>
    </source>
</evidence>
<dbReference type="InterPro" id="IPR036291">
    <property type="entry name" value="NAD(P)-bd_dom_sf"/>
</dbReference>
<dbReference type="SUPFAM" id="SSF51735">
    <property type="entry name" value="NAD(P)-binding Rossmann-fold domains"/>
    <property type="match status" value="1"/>
</dbReference>
<dbReference type="Gene3D" id="1.10.1040.10">
    <property type="entry name" value="N-(1-d-carboxylethyl)-l-norvaline Dehydrogenase, domain 2"/>
    <property type="match status" value="1"/>
</dbReference>
<dbReference type="EMBL" id="LQNT01000009">
    <property type="protein sequence ID" value="KZE38711.1"/>
    <property type="molecule type" value="Genomic_DNA"/>
</dbReference>
<evidence type="ECO:0000259" key="5">
    <source>
        <dbReference type="Pfam" id="PF02558"/>
    </source>
</evidence>
<dbReference type="InterPro" id="IPR013752">
    <property type="entry name" value="KPA_reductase"/>
</dbReference>
<dbReference type="InterPro" id="IPR013328">
    <property type="entry name" value="6PGD_dom2"/>
</dbReference>
<accession>A0A163FHM2</accession>
<dbReference type="Pfam" id="PF02558">
    <property type="entry name" value="ApbA"/>
    <property type="match status" value="1"/>
</dbReference>
<dbReference type="GO" id="GO:0015940">
    <property type="term" value="P:pantothenate biosynthetic process"/>
    <property type="evidence" value="ECO:0007669"/>
    <property type="project" value="UniProtKB-UniPathway"/>
</dbReference>
<comment type="caution">
    <text evidence="7">The sequence shown here is derived from an EMBL/GenBank/DDBJ whole genome shotgun (WGS) entry which is preliminary data.</text>
</comment>
<evidence type="ECO:0000256" key="1">
    <source>
        <dbReference type="ARBA" id="ARBA00007870"/>
    </source>
</evidence>
<dbReference type="UniPathway" id="UPA00028">
    <property type="reaction ID" value="UER00004"/>
</dbReference>
<feature type="domain" description="Ketopantoate reductase C-terminal" evidence="6">
    <location>
        <begin position="177"/>
        <end position="300"/>
    </location>
</feature>
<keyword evidence="3 4" id="KW-0560">Oxidoreductase</keyword>
<gene>
    <name evidence="7" type="ORF">AV656_07350</name>
</gene>
<dbReference type="Gene3D" id="3.40.50.720">
    <property type="entry name" value="NAD(P)-binding Rossmann-like Domain"/>
    <property type="match status" value="1"/>
</dbReference>
<evidence type="ECO:0000256" key="4">
    <source>
        <dbReference type="RuleBase" id="RU362068"/>
    </source>
</evidence>
<dbReference type="NCBIfam" id="TIGR00745">
    <property type="entry name" value="apbA_panE"/>
    <property type="match status" value="1"/>
</dbReference>
<dbReference type="OrthoDB" id="9793586at2"/>
<dbReference type="Pfam" id="PF08546">
    <property type="entry name" value="ApbA_C"/>
    <property type="match status" value="1"/>
</dbReference>
<reference evidence="7 8" key="1">
    <citation type="submission" date="2016-01" db="EMBL/GenBank/DDBJ databases">
        <title>Whole genome sequencing of Bhargavaea cecembensis T14.</title>
        <authorList>
            <person name="Hong K.W."/>
        </authorList>
    </citation>
    <scope>NUCLEOTIDE SEQUENCE [LARGE SCALE GENOMIC DNA]</scope>
    <source>
        <strain evidence="7 8">T14</strain>
    </source>
</reference>
<dbReference type="InterPro" id="IPR051402">
    <property type="entry name" value="KPR-Related"/>
</dbReference>
<dbReference type="AlphaFoldDB" id="A0A163FHM2"/>
<protein>
    <recommendedName>
        <fullName evidence="4">2-dehydropantoate 2-reductase</fullName>
        <ecNumber evidence="4">1.1.1.169</ecNumber>
    </recommendedName>
    <alternativeName>
        <fullName evidence="4">Ketopantoate reductase</fullName>
    </alternativeName>
</protein>
<comment type="similarity">
    <text evidence="1 4">Belongs to the ketopantoate reductase family.</text>
</comment>
<keyword evidence="4" id="KW-0566">Pantothenate biosynthesis</keyword>